<organism evidence="6 7">
    <name type="scientific">Candidatus Lambdaproteobacteria bacterium RIFOXYD2_FULL_50_16</name>
    <dbReference type="NCBI Taxonomy" id="1817772"/>
    <lineage>
        <taxon>Bacteria</taxon>
        <taxon>Pseudomonadati</taxon>
        <taxon>Pseudomonadota</taxon>
        <taxon>Candidatus Lambdaproteobacteria</taxon>
    </lineage>
</organism>
<dbReference type="InterPro" id="IPR050063">
    <property type="entry name" value="Ribosomal_protein_uL29"/>
</dbReference>
<dbReference type="EMBL" id="MFNE01000046">
    <property type="protein sequence ID" value="OGG93691.1"/>
    <property type="molecule type" value="Genomic_DNA"/>
</dbReference>
<evidence type="ECO:0000313" key="6">
    <source>
        <dbReference type="EMBL" id="OGG93691.1"/>
    </source>
</evidence>
<evidence type="ECO:0000256" key="5">
    <source>
        <dbReference type="HAMAP-Rule" id="MF_00374"/>
    </source>
</evidence>
<gene>
    <name evidence="5" type="primary">rpmC</name>
    <name evidence="6" type="ORF">A2527_11245</name>
</gene>
<dbReference type="PANTHER" id="PTHR10916:SF0">
    <property type="entry name" value="LARGE RIBOSOMAL SUBUNIT PROTEIN UL29C"/>
    <property type="match status" value="1"/>
</dbReference>
<evidence type="ECO:0000256" key="3">
    <source>
        <dbReference type="ARBA" id="ARBA00023274"/>
    </source>
</evidence>
<comment type="caution">
    <text evidence="6">The sequence shown here is derived from an EMBL/GenBank/DDBJ whole genome shotgun (WGS) entry which is preliminary data.</text>
</comment>
<dbReference type="GO" id="GO:0006412">
    <property type="term" value="P:translation"/>
    <property type="evidence" value="ECO:0007669"/>
    <property type="project" value="UniProtKB-UniRule"/>
</dbReference>
<comment type="similarity">
    <text evidence="1 5">Belongs to the universal ribosomal protein uL29 family.</text>
</comment>
<evidence type="ECO:0000256" key="1">
    <source>
        <dbReference type="ARBA" id="ARBA00009254"/>
    </source>
</evidence>
<evidence type="ECO:0000256" key="4">
    <source>
        <dbReference type="ARBA" id="ARBA00035204"/>
    </source>
</evidence>
<accession>A0A1F6G6F1</accession>
<dbReference type="Pfam" id="PF00831">
    <property type="entry name" value="Ribosomal_L29"/>
    <property type="match status" value="1"/>
</dbReference>
<sequence>MKPGEFRELSQKELADKIVALEENIFRLHCNKTLGQLEDSSAIKKARRDIARAKTVLREKQLVEA</sequence>
<dbReference type="SUPFAM" id="SSF46561">
    <property type="entry name" value="Ribosomal protein L29 (L29p)"/>
    <property type="match status" value="1"/>
</dbReference>
<evidence type="ECO:0000256" key="2">
    <source>
        <dbReference type="ARBA" id="ARBA00022980"/>
    </source>
</evidence>
<reference evidence="6 7" key="1">
    <citation type="journal article" date="2016" name="Nat. Commun.">
        <title>Thousands of microbial genomes shed light on interconnected biogeochemical processes in an aquifer system.</title>
        <authorList>
            <person name="Anantharaman K."/>
            <person name="Brown C.T."/>
            <person name="Hug L.A."/>
            <person name="Sharon I."/>
            <person name="Castelle C.J."/>
            <person name="Probst A.J."/>
            <person name="Thomas B.C."/>
            <person name="Singh A."/>
            <person name="Wilkins M.J."/>
            <person name="Karaoz U."/>
            <person name="Brodie E.L."/>
            <person name="Williams K.H."/>
            <person name="Hubbard S.S."/>
            <person name="Banfield J.F."/>
        </authorList>
    </citation>
    <scope>NUCLEOTIDE SEQUENCE [LARGE SCALE GENOMIC DNA]</scope>
</reference>
<proteinExistence type="inferred from homology"/>
<name>A0A1F6G6F1_9PROT</name>
<dbReference type="HAMAP" id="MF_00374">
    <property type="entry name" value="Ribosomal_uL29"/>
    <property type="match status" value="1"/>
</dbReference>
<dbReference type="AlphaFoldDB" id="A0A1F6G6F1"/>
<keyword evidence="2 5" id="KW-0689">Ribosomal protein</keyword>
<protein>
    <recommendedName>
        <fullName evidence="4 5">Large ribosomal subunit protein uL29</fullName>
    </recommendedName>
</protein>
<dbReference type="CDD" id="cd00427">
    <property type="entry name" value="Ribosomal_L29_HIP"/>
    <property type="match status" value="1"/>
</dbReference>
<evidence type="ECO:0000313" key="7">
    <source>
        <dbReference type="Proteomes" id="UP000178449"/>
    </source>
</evidence>
<dbReference type="GO" id="GO:0022625">
    <property type="term" value="C:cytosolic large ribosomal subunit"/>
    <property type="evidence" value="ECO:0007669"/>
    <property type="project" value="TreeGrafter"/>
</dbReference>
<dbReference type="Gene3D" id="1.10.287.310">
    <property type="match status" value="1"/>
</dbReference>
<dbReference type="GO" id="GO:0003735">
    <property type="term" value="F:structural constituent of ribosome"/>
    <property type="evidence" value="ECO:0007669"/>
    <property type="project" value="InterPro"/>
</dbReference>
<dbReference type="NCBIfam" id="TIGR00012">
    <property type="entry name" value="L29"/>
    <property type="match status" value="1"/>
</dbReference>
<dbReference type="InterPro" id="IPR001854">
    <property type="entry name" value="Ribosomal_uL29"/>
</dbReference>
<dbReference type="STRING" id="1817772.A2527_11245"/>
<dbReference type="InterPro" id="IPR036049">
    <property type="entry name" value="Ribosomal_uL29_sf"/>
</dbReference>
<dbReference type="Proteomes" id="UP000178449">
    <property type="component" value="Unassembled WGS sequence"/>
</dbReference>
<keyword evidence="3 5" id="KW-0687">Ribonucleoprotein</keyword>
<dbReference type="PANTHER" id="PTHR10916">
    <property type="entry name" value="60S RIBOSOMAL PROTEIN L35/50S RIBOSOMAL PROTEIN L29"/>
    <property type="match status" value="1"/>
</dbReference>